<sequence>MHCLLHKSQKPRHLPQFGVSTRPHSCGKGQRHRRRLQTRNVDLLTRAAMPRVRRRPPSASFQAEALPDSGNPYRTQPATPKALSRMTPHPAAPPSPSLQTLRHRPAASGRQLSTQYKCRRSRDPCHRHDRPDHTPARRPLKPDRARSARSCMAAATGSRAQEVMWQVFPVSMARRSKSIHGLMWSADEVASWWICSDVLSVLAVAFTGCLEFMVAGCGKGGKAQRSVADAGDE</sequence>
<evidence type="ECO:0000256" key="1">
    <source>
        <dbReference type="SAM" id="MobiDB-lite"/>
    </source>
</evidence>
<gene>
    <name evidence="2" type="ORF">B0J12DRAFT_28362</name>
</gene>
<evidence type="ECO:0000313" key="2">
    <source>
        <dbReference type="EMBL" id="KAH7065221.1"/>
    </source>
</evidence>
<dbReference type="Proteomes" id="UP000774617">
    <property type="component" value="Unassembled WGS sequence"/>
</dbReference>
<name>A0ABQ8GVD5_9PEZI</name>
<feature type="region of interest" description="Disordered" evidence="1">
    <location>
        <begin position="47"/>
        <end position="146"/>
    </location>
</feature>
<feature type="compositionally biased region" description="Basic residues" evidence="1">
    <location>
        <begin position="1"/>
        <end position="13"/>
    </location>
</feature>
<accession>A0ABQ8GVD5</accession>
<evidence type="ECO:0000313" key="3">
    <source>
        <dbReference type="Proteomes" id="UP000774617"/>
    </source>
</evidence>
<organism evidence="2 3">
    <name type="scientific">Macrophomina phaseolina</name>
    <dbReference type="NCBI Taxonomy" id="35725"/>
    <lineage>
        <taxon>Eukaryota</taxon>
        <taxon>Fungi</taxon>
        <taxon>Dikarya</taxon>
        <taxon>Ascomycota</taxon>
        <taxon>Pezizomycotina</taxon>
        <taxon>Dothideomycetes</taxon>
        <taxon>Dothideomycetes incertae sedis</taxon>
        <taxon>Botryosphaeriales</taxon>
        <taxon>Botryosphaeriaceae</taxon>
        <taxon>Macrophomina</taxon>
    </lineage>
</organism>
<protein>
    <submittedName>
        <fullName evidence="2">Uncharacterized protein</fullName>
    </submittedName>
</protein>
<comment type="caution">
    <text evidence="2">The sequence shown here is derived from an EMBL/GenBank/DDBJ whole genome shotgun (WGS) entry which is preliminary data.</text>
</comment>
<feature type="compositionally biased region" description="Basic and acidic residues" evidence="1">
    <location>
        <begin position="121"/>
        <end position="146"/>
    </location>
</feature>
<dbReference type="EMBL" id="JAGTJR010000001">
    <property type="protein sequence ID" value="KAH7065221.1"/>
    <property type="molecule type" value="Genomic_DNA"/>
</dbReference>
<reference evidence="2 3" key="1">
    <citation type="journal article" date="2021" name="Nat. Commun.">
        <title>Genetic determinants of endophytism in the Arabidopsis root mycobiome.</title>
        <authorList>
            <person name="Mesny F."/>
            <person name="Miyauchi S."/>
            <person name="Thiergart T."/>
            <person name="Pickel B."/>
            <person name="Atanasova L."/>
            <person name="Karlsson M."/>
            <person name="Huettel B."/>
            <person name="Barry K.W."/>
            <person name="Haridas S."/>
            <person name="Chen C."/>
            <person name="Bauer D."/>
            <person name="Andreopoulos W."/>
            <person name="Pangilinan J."/>
            <person name="LaButti K."/>
            <person name="Riley R."/>
            <person name="Lipzen A."/>
            <person name="Clum A."/>
            <person name="Drula E."/>
            <person name="Henrissat B."/>
            <person name="Kohler A."/>
            <person name="Grigoriev I.V."/>
            <person name="Martin F.M."/>
            <person name="Hacquard S."/>
        </authorList>
    </citation>
    <scope>NUCLEOTIDE SEQUENCE [LARGE SCALE GENOMIC DNA]</scope>
    <source>
        <strain evidence="2 3">MPI-SDFR-AT-0080</strain>
    </source>
</reference>
<proteinExistence type="predicted"/>
<keyword evidence="3" id="KW-1185">Reference proteome</keyword>
<feature type="region of interest" description="Disordered" evidence="1">
    <location>
        <begin position="1"/>
        <end position="32"/>
    </location>
</feature>